<gene>
    <name evidence="1" type="ORF">LKD71_08065</name>
</gene>
<evidence type="ECO:0000313" key="2">
    <source>
        <dbReference type="Proteomes" id="UP001197875"/>
    </source>
</evidence>
<proteinExistence type="predicted"/>
<dbReference type="AlphaFoldDB" id="A0AAE3DSP6"/>
<dbReference type="Proteomes" id="UP001197875">
    <property type="component" value="Unassembled WGS sequence"/>
</dbReference>
<protein>
    <submittedName>
        <fullName evidence="1">Uncharacterized protein</fullName>
    </submittedName>
</protein>
<dbReference type="EMBL" id="JAJEPR010000011">
    <property type="protein sequence ID" value="MCC2189758.1"/>
    <property type="molecule type" value="Genomic_DNA"/>
</dbReference>
<sequence length="66" mass="7531">MTFDPALSAMMAEPWSNGACRGYVIMAMENCGFSSDDIRRMMAELHELFDFVSLEEAEAHYQKSLF</sequence>
<comment type="caution">
    <text evidence="1">The sequence shown here is derived from an EMBL/GenBank/DDBJ whole genome shotgun (WGS) entry which is preliminary data.</text>
</comment>
<accession>A0AAE3DSP6</accession>
<evidence type="ECO:0000313" key="1">
    <source>
        <dbReference type="EMBL" id="MCC2189758.1"/>
    </source>
</evidence>
<name>A0AAE3DSP6_9FIRM</name>
<reference evidence="1 2" key="1">
    <citation type="submission" date="2021-10" db="EMBL/GenBank/DDBJ databases">
        <title>Anaerobic single-cell dispensing facilitates the cultivation of human gut bacteria.</title>
        <authorList>
            <person name="Afrizal A."/>
        </authorList>
    </citation>
    <scope>NUCLEOTIDE SEQUENCE [LARGE SCALE GENOMIC DNA]</scope>
    <source>
        <strain evidence="1 2">CLA-AA-H277</strain>
    </source>
</reference>
<organism evidence="1 2">
    <name type="scientific">Fusicatenibacter faecihominis</name>
    <dbReference type="NCBI Taxonomy" id="2881276"/>
    <lineage>
        <taxon>Bacteria</taxon>
        <taxon>Bacillati</taxon>
        <taxon>Bacillota</taxon>
        <taxon>Clostridia</taxon>
        <taxon>Lachnospirales</taxon>
        <taxon>Lachnospiraceae</taxon>
        <taxon>Fusicatenibacter</taxon>
    </lineage>
</organism>
<dbReference type="RefSeq" id="WP_227615036.1">
    <property type="nucleotide sequence ID" value="NZ_JAJEPR010000011.1"/>
</dbReference>
<keyword evidence="2" id="KW-1185">Reference proteome</keyword>